<evidence type="ECO:0000313" key="1">
    <source>
        <dbReference type="EMBL" id="GFH42448.1"/>
    </source>
</evidence>
<keyword evidence="2" id="KW-1185">Reference proteome</keyword>
<sequence length="40" mass="4591">MGKWYVVDNFGNQIAGPFFDKQSAEMFVNGNQFWSVVFKG</sequence>
<name>A0A6A0BDM9_9LACT</name>
<reference evidence="1 2" key="1">
    <citation type="submission" date="2020-02" db="EMBL/GenBank/DDBJ databases">
        <title>Draft genome sequence of Lactococcus sp. Hs30E4-3.</title>
        <authorList>
            <person name="Noda S."/>
            <person name="Yuki M."/>
            <person name="Ohkuma M."/>
        </authorList>
    </citation>
    <scope>NUCLEOTIDE SEQUENCE [LARGE SCALE GENOMIC DNA]</scope>
    <source>
        <strain evidence="1 2">Hs30E4-3</strain>
    </source>
</reference>
<proteinExistence type="predicted"/>
<comment type="caution">
    <text evidence="1">The sequence shown here is derived from an EMBL/GenBank/DDBJ whole genome shotgun (WGS) entry which is preliminary data.</text>
</comment>
<dbReference type="EMBL" id="BLLI01000024">
    <property type="protein sequence ID" value="GFH42448.1"/>
    <property type="molecule type" value="Genomic_DNA"/>
</dbReference>
<gene>
    <name evidence="1" type="ORF">Hs30E_09990</name>
</gene>
<organism evidence="1 2">
    <name type="scientific">Pseudolactococcus hodotermopsidis</name>
    <dbReference type="NCBI Taxonomy" id="2709157"/>
    <lineage>
        <taxon>Bacteria</taxon>
        <taxon>Bacillati</taxon>
        <taxon>Bacillota</taxon>
        <taxon>Bacilli</taxon>
        <taxon>Lactobacillales</taxon>
        <taxon>Streptococcaceae</taxon>
        <taxon>Pseudolactococcus</taxon>
    </lineage>
</organism>
<evidence type="ECO:0000313" key="2">
    <source>
        <dbReference type="Proteomes" id="UP000480303"/>
    </source>
</evidence>
<accession>A0A6A0BDM9</accession>
<dbReference type="RefSeq" id="WP_267130231.1">
    <property type="nucleotide sequence ID" value="NZ_BLLI01000024.1"/>
</dbReference>
<dbReference type="Proteomes" id="UP000480303">
    <property type="component" value="Unassembled WGS sequence"/>
</dbReference>
<protein>
    <submittedName>
        <fullName evidence="1">Uncharacterized protein</fullName>
    </submittedName>
</protein>
<dbReference type="AlphaFoldDB" id="A0A6A0BDM9"/>